<evidence type="ECO:0000256" key="1">
    <source>
        <dbReference type="SAM" id="MobiDB-lite"/>
    </source>
</evidence>
<comment type="caution">
    <text evidence="2">The sequence shown here is derived from an EMBL/GenBank/DDBJ whole genome shotgun (WGS) entry which is preliminary data.</text>
</comment>
<organism evidence="2 3">
    <name type="scientific">Gnomoniopsis smithogilvyi</name>
    <dbReference type="NCBI Taxonomy" id="1191159"/>
    <lineage>
        <taxon>Eukaryota</taxon>
        <taxon>Fungi</taxon>
        <taxon>Dikarya</taxon>
        <taxon>Ascomycota</taxon>
        <taxon>Pezizomycotina</taxon>
        <taxon>Sordariomycetes</taxon>
        <taxon>Sordariomycetidae</taxon>
        <taxon>Diaporthales</taxon>
        <taxon>Gnomoniaceae</taxon>
        <taxon>Gnomoniopsis</taxon>
    </lineage>
</organism>
<feature type="region of interest" description="Disordered" evidence="1">
    <location>
        <begin position="279"/>
        <end position="320"/>
    </location>
</feature>
<dbReference type="AlphaFoldDB" id="A0A9W8Z215"/>
<accession>A0A9W8Z215</accession>
<sequence>MEFMGSMASQEPRLNLQNCHYQAQSPLFGVLPGEIRNKIFANSLVQYEDDSAAYPEDSYWYRPGFKAPKKSSSSLLQTCKLAYIEGQRIFLEELEWAFWFDRGPAGRSGSRACEQFFNKLAPSQVHSLEQVRFFTQMYWLEGGRAINRLFANANFRPSKLTITIRYSDWWNWEGNARLSMRQDWLANFKGPPGLRELRVEYETISWKKKEMLAIVTRNKDWRLAVRDGGHLSAENTHLEEWCWTGPSRLGGRTWAHHGEGESVDYVVVTDTWKYSDGPVPEDILHKQAEFQNDESDEDDAWSEAESDDEGSEQDEEEDEE</sequence>
<keyword evidence="3" id="KW-1185">Reference proteome</keyword>
<dbReference type="EMBL" id="JAPEVB010000001">
    <property type="protein sequence ID" value="KAJ4396100.1"/>
    <property type="molecule type" value="Genomic_DNA"/>
</dbReference>
<evidence type="ECO:0000313" key="2">
    <source>
        <dbReference type="EMBL" id="KAJ4396100.1"/>
    </source>
</evidence>
<proteinExistence type="predicted"/>
<protein>
    <submittedName>
        <fullName evidence="2">Uncharacterized protein</fullName>
    </submittedName>
</protein>
<name>A0A9W8Z215_9PEZI</name>
<gene>
    <name evidence="2" type="ORF">N0V93_000317</name>
</gene>
<feature type="compositionally biased region" description="Acidic residues" evidence="1">
    <location>
        <begin position="291"/>
        <end position="320"/>
    </location>
</feature>
<evidence type="ECO:0000313" key="3">
    <source>
        <dbReference type="Proteomes" id="UP001140453"/>
    </source>
</evidence>
<dbReference type="Proteomes" id="UP001140453">
    <property type="component" value="Unassembled WGS sequence"/>
</dbReference>
<reference evidence="2" key="1">
    <citation type="submission" date="2022-10" db="EMBL/GenBank/DDBJ databases">
        <title>Tapping the CABI collections for fungal endophytes: first genome assemblies for Collariella, Neodidymelliopsis, Ascochyta clinopodiicola, Didymella pomorum, Didymosphaeria variabile, Neocosmospora piperis and Neocucurbitaria cava.</title>
        <authorList>
            <person name="Hill R."/>
        </authorList>
    </citation>
    <scope>NUCLEOTIDE SEQUENCE</scope>
    <source>
        <strain evidence="2">IMI 355082</strain>
    </source>
</reference>
<dbReference type="OrthoDB" id="288942at2759"/>